<gene>
    <name evidence="3" type="primary">LOC115013957</name>
</gene>
<protein>
    <submittedName>
        <fullName evidence="3">Uncharacterized protein LOC115013957</fullName>
    </submittedName>
</protein>
<accession>A0A6J2QEI2</accession>
<reference evidence="3" key="1">
    <citation type="submission" date="2025-08" db="UniProtKB">
        <authorList>
            <consortium name="RefSeq"/>
        </authorList>
    </citation>
    <scope>IDENTIFICATION</scope>
</reference>
<dbReference type="GeneID" id="115013957"/>
<dbReference type="KEGG" id="cgob:115013957"/>
<evidence type="ECO:0000256" key="1">
    <source>
        <dbReference type="SAM" id="MobiDB-lite"/>
    </source>
</evidence>
<dbReference type="OrthoDB" id="366390at2759"/>
<feature type="region of interest" description="Disordered" evidence="1">
    <location>
        <begin position="128"/>
        <end position="189"/>
    </location>
</feature>
<dbReference type="InterPro" id="IPR042334">
    <property type="entry name" value="ANKRD31"/>
</dbReference>
<dbReference type="Proteomes" id="UP000504630">
    <property type="component" value="Chromosome 9"/>
</dbReference>
<evidence type="ECO:0000313" key="3">
    <source>
        <dbReference type="RefSeq" id="XP_029296399.1"/>
    </source>
</evidence>
<dbReference type="InParanoid" id="A0A6J2QEI2"/>
<feature type="compositionally biased region" description="Polar residues" evidence="1">
    <location>
        <begin position="128"/>
        <end position="151"/>
    </location>
</feature>
<dbReference type="PANTHER" id="PTHR24176:SF14">
    <property type="entry name" value="ANKYRIN REPEAT DOMAIN-CONTAINING PROTEIN 31"/>
    <property type="match status" value="1"/>
</dbReference>
<organism evidence="2 3">
    <name type="scientific">Cottoperca gobio</name>
    <name type="common">Frogmouth</name>
    <name type="synonym">Aphritis gobio</name>
    <dbReference type="NCBI Taxonomy" id="56716"/>
    <lineage>
        <taxon>Eukaryota</taxon>
        <taxon>Metazoa</taxon>
        <taxon>Chordata</taxon>
        <taxon>Craniata</taxon>
        <taxon>Vertebrata</taxon>
        <taxon>Euteleostomi</taxon>
        <taxon>Actinopterygii</taxon>
        <taxon>Neopterygii</taxon>
        <taxon>Teleostei</taxon>
        <taxon>Neoteleostei</taxon>
        <taxon>Acanthomorphata</taxon>
        <taxon>Eupercaria</taxon>
        <taxon>Perciformes</taxon>
        <taxon>Notothenioidei</taxon>
        <taxon>Bovichtidae</taxon>
        <taxon>Cottoperca</taxon>
    </lineage>
</organism>
<dbReference type="AlphaFoldDB" id="A0A6J2QEI2"/>
<sequence length="245" mass="27422">MYDQEPQVTETEPGSLLSHSEAIAVVLEEMGRKQTEISTWPLTSPEDAGRHHAALSRIQNVLIDVLTKQHSEKDLAQKYRSVSDSLRQRVLKLQLVSLASRQRKLVEILKKQMHLVEVYVTMKAKLSTQPANHQGSTGVRQQPDHYSTPASKATEAHSCDHNSQRQESRPPVTPTGLFRPAPPNNAKDLTGHWHLARVLGDGSIKDSKGKMHLTPECWLESILGNNIPVSSTYAWDKSHHQINTT</sequence>
<dbReference type="RefSeq" id="XP_029296399.1">
    <property type="nucleotide sequence ID" value="XM_029440539.1"/>
</dbReference>
<dbReference type="PANTHER" id="PTHR24176">
    <property type="entry name" value="ANKYRIN REPEAT DOMAIN-CONTAINING PROTEIN 31-RELATED"/>
    <property type="match status" value="1"/>
</dbReference>
<keyword evidence="2" id="KW-1185">Reference proteome</keyword>
<proteinExistence type="predicted"/>
<evidence type="ECO:0000313" key="2">
    <source>
        <dbReference type="Proteomes" id="UP000504630"/>
    </source>
</evidence>
<name>A0A6J2QEI2_COTGO</name>
<feature type="compositionally biased region" description="Basic and acidic residues" evidence="1">
    <location>
        <begin position="154"/>
        <end position="168"/>
    </location>
</feature>